<evidence type="ECO:0000313" key="3">
    <source>
        <dbReference type="EMBL" id="KAJ7381677.1"/>
    </source>
</evidence>
<evidence type="ECO:0000256" key="1">
    <source>
        <dbReference type="ARBA" id="ARBA00022448"/>
    </source>
</evidence>
<dbReference type="Proteomes" id="UP001163046">
    <property type="component" value="Unassembled WGS sequence"/>
</dbReference>
<keyword evidence="2" id="KW-0677">Repeat</keyword>
<dbReference type="Gene3D" id="3.40.50.300">
    <property type="entry name" value="P-loop containing nucleotide triphosphate hydrolases"/>
    <property type="match status" value="1"/>
</dbReference>
<sequence>MDPYARRGTWDLLLKHKAGRTIILTTHFMDEADLLGDRIAIMADGQLRCCGSSLFLKSRYGVGYHLTLVKKESCDQGAITSLVKHHVPTAEIISSVGAEIQFVLSSENAQNFEALFSELENNLEEYGITSFGVSVTTLEEVFMKVGEGSEKTFARP</sequence>
<dbReference type="GO" id="GO:0140359">
    <property type="term" value="F:ABC-type transporter activity"/>
    <property type="evidence" value="ECO:0007669"/>
    <property type="project" value="InterPro"/>
</dbReference>
<dbReference type="PANTHER" id="PTHR19229">
    <property type="entry name" value="ATP-BINDING CASSETTE TRANSPORTER SUBFAMILY A ABCA"/>
    <property type="match status" value="1"/>
</dbReference>
<protein>
    <submittedName>
        <fullName evidence="3">ATP-binding cassette sub- A member 3</fullName>
    </submittedName>
</protein>
<gene>
    <name evidence="3" type="primary">ABCA3_6</name>
    <name evidence="3" type="ORF">OS493_039674</name>
</gene>
<name>A0A9W9ZHB3_9CNID</name>
<dbReference type="GO" id="GO:0005319">
    <property type="term" value="F:lipid transporter activity"/>
    <property type="evidence" value="ECO:0007669"/>
    <property type="project" value="TreeGrafter"/>
</dbReference>
<feature type="non-terminal residue" evidence="3">
    <location>
        <position position="1"/>
    </location>
</feature>
<evidence type="ECO:0000313" key="4">
    <source>
        <dbReference type="Proteomes" id="UP001163046"/>
    </source>
</evidence>
<dbReference type="OrthoDB" id="5986769at2759"/>
<comment type="caution">
    <text evidence="3">The sequence shown here is derived from an EMBL/GenBank/DDBJ whole genome shotgun (WGS) entry which is preliminary data.</text>
</comment>
<organism evidence="3 4">
    <name type="scientific">Desmophyllum pertusum</name>
    <dbReference type="NCBI Taxonomy" id="174260"/>
    <lineage>
        <taxon>Eukaryota</taxon>
        <taxon>Metazoa</taxon>
        <taxon>Cnidaria</taxon>
        <taxon>Anthozoa</taxon>
        <taxon>Hexacorallia</taxon>
        <taxon>Scleractinia</taxon>
        <taxon>Caryophylliina</taxon>
        <taxon>Caryophylliidae</taxon>
        <taxon>Desmophyllum</taxon>
    </lineage>
</organism>
<keyword evidence="3" id="KW-0067">ATP-binding</keyword>
<dbReference type="PANTHER" id="PTHR19229:SF36">
    <property type="entry name" value="ATP-BINDING CASSETTE SUB-FAMILY A MEMBER 2"/>
    <property type="match status" value="1"/>
</dbReference>
<dbReference type="GO" id="GO:0005524">
    <property type="term" value="F:ATP binding"/>
    <property type="evidence" value="ECO:0007669"/>
    <property type="project" value="UniProtKB-KW"/>
</dbReference>
<accession>A0A9W9ZHB3</accession>
<proteinExistence type="predicted"/>
<dbReference type="InterPro" id="IPR027417">
    <property type="entry name" value="P-loop_NTPase"/>
</dbReference>
<dbReference type="SUPFAM" id="SSF52540">
    <property type="entry name" value="P-loop containing nucleoside triphosphate hydrolases"/>
    <property type="match status" value="1"/>
</dbReference>
<keyword evidence="1" id="KW-0813">Transport</keyword>
<dbReference type="InterPro" id="IPR026082">
    <property type="entry name" value="ABCA"/>
</dbReference>
<evidence type="ECO:0000256" key="2">
    <source>
        <dbReference type="ARBA" id="ARBA00022737"/>
    </source>
</evidence>
<reference evidence="3" key="1">
    <citation type="submission" date="2023-01" db="EMBL/GenBank/DDBJ databases">
        <title>Genome assembly of the deep-sea coral Lophelia pertusa.</title>
        <authorList>
            <person name="Herrera S."/>
            <person name="Cordes E."/>
        </authorList>
    </citation>
    <scope>NUCLEOTIDE SEQUENCE</scope>
    <source>
        <strain evidence="3">USNM1676648</strain>
        <tissue evidence="3">Polyp</tissue>
    </source>
</reference>
<dbReference type="AlphaFoldDB" id="A0A9W9ZHB3"/>
<dbReference type="GO" id="GO:0016020">
    <property type="term" value="C:membrane"/>
    <property type="evidence" value="ECO:0007669"/>
    <property type="project" value="InterPro"/>
</dbReference>
<keyword evidence="3" id="KW-0547">Nucleotide-binding</keyword>
<dbReference type="EMBL" id="MU826099">
    <property type="protein sequence ID" value="KAJ7381677.1"/>
    <property type="molecule type" value="Genomic_DNA"/>
</dbReference>
<keyword evidence="4" id="KW-1185">Reference proteome</keyword>